<dbReference type="InterPro" id="IPR013406">
    <property type="entry name" value="CHP02574_addiction_mod"/>
</dbReference>
<sequence length="67" mass="8047">MSSLINIENMNIEEKFLVMEQIWSSLNNENIKELTPNWHLDILKDRENKTDFIDIEESKKSLRNILK</sequence>
<dbReference type="Proteomes" id="UP000239065">
    <property type="component" value="Unassembled WGS sequence"/>
</dbReference>
<dbReference type="RefSeq" id="WP_105909723.1">
    <property type="nucleotide sequence ID" value="NZ_JAMXDV010000018.1"/>
</dbReference>
<accession>A0A2S9SKD3</accession>
<name>A0A2S9SKD3_9BACT</name>
<dbReference type="EMBL" id="NXGJ01000015">
    <property type="protein sequence ID" value="PRM87039.1"/>
    <property type="molecule type" value="Genomic_DNA"/>
</dbReference>
<comment type="caution">
    <text evidence="1">The sequence shown here is derived from an EMBL/GenBank/DDBJ whole genome shotgun (WGS) entry which is preliminary data.</text>
</comment>
<reference evidence="1 2" key="1">
    <citation type="submission" date="2017-09" db="EMBL/GenBank/DDBJ databases">
        <title>Reassesment of A. cryaerophilus.</title>
        <authorList>
            <person name="Perez-Cataluna A."/>
            <person name="Collado L."/>
            <person name="Salgado O."/>
            <person name="Lefinanco V."/>
            <person name="Figueras M.J."/>
        </authorList>
    </citation>
    <scope>NUCLEOTIDE SEQUENCE [LARGE SCALE GENOMIC DNA]</scope>
    <source>
        <strain evidence="1 2">LMG 9861</strain>
    </source>
</reference>
<organism evidence="1 2">
    <name type="scientific">Aliarcobacter cryaerophilus</name>
    <dbReference type="NCBI Taxonomy" id="28198"/>
    <lineage>
        <taxon>Bacteria</taxon>
        <taxon>Pseudomonadati</taxon>
        <taxon>Campylobacterota</taxon>
        <taxon>Epsilonproteobacteria</taxon>
        <taxon>Campylobacterales</taxon>
        <taxon>Arcobacteraceae</taxon>
        <taxon>Aliarcobacter</taxon>
    </lineage>
</organism>
<dbReference type="Pfam" id="PF09720">
    <property type="entry name" value="Unstab_antitox"/>
    <property type="match status" value="1"/>
</dbReference>
<protein>
    <submittedName>
        <fullName evidence="1">Addiction module antitoxin RelB</fullName>
    </submittedName>
</protein>
<evidence type="ECO:0000313" key="1">
    <source>
        <dbReference type="EMBL" id="PRM87039.1"/>
    </source>
</evidence>
<proteinExistence type="predicted"/>
<gene>
    <name evidence="1" type="ORF">CJ669_09495</name>
</gene>
<evidence type="ECO:0000313" key="2">
    <source>
        <dbReference type="Proteomes" id="UP000239065"/>
    </source>
</evidence>
<dbReference type="AlphaFoldDB" id="A0A2S9SKD3"/>